<dbReference type="SUPFAM" id="SSF49464">
    <property type="entry name" value="Carboxypeptidase regulatory domain-like"/>
    <property type="match status" value="1"/>
</dbReference>
<feature type="chain" id="PRO_5012379971" evidence="4">
    <location>
        <begin position="19"/>
        <end position="851"/>
    </location>
</feature>
<sequence>MKNLFVPFFFLLCITASAQKITHSFVFDDVSLADALDEVGNAFDVKFSYKTIVVKNKRVSLSISDGNLENVIRDLGNHTGITFNRINGRYYVLKESPLAFCGYLNDKTDEFPIVGATVANVKKRMGTVTNNDGFFKLENIYASDTISISYLGYKTLVFSVGSFNENDCSVFQLSSDTQMLQEVVVKEYLARGISKNQDGAIRISPNNQDILSGLPEPDVLQSTQLLPGIESPNETASGLYIRGGTPDQNLILWDGIKMYNSDHFFGMLSAFNPYIVKDVKVYRSGALPEYGDRVSGVLDIETDNRIADRAEGGFGFNMTHGDAYLKIPISEKFGFQISARRSFTDFFDTPTFNKFTDKVFQNTSIRRNQEVFEPEFTKSTQTFYFTDVTLKTIWDISEKNSITVSALSTRNKLDYSFEDTEFVDISSDKLNIKNYGISATWNSDWNTKISSKFQTYHSTYDFTYDGRNQYFNSERVTSKRNTIKETGLSFKVNWQINEKWSFGNGYQFFNNRVDFLLQQDDFSESDKVDNPTHSLFQNLVYQFKTGYAQIGLRSSYYSELERFLFEPRLYVEKKLGKNIRLKGSAEVRGQAISQVLEFATLDFGLENQIWALANGRDIPMLESYQFSAGLLWYKNGWSAEIEAYHKTIDGITSFTRGFESVDNSFTKGKSVTNGADLFVKKKWNNYSSWLGYTLSNTDFGFSELNMGNSFKGNNNIGHSLTWSHFYTWKNLQFSLGWKYRTGIPFTEAVRAIETDDNVQIEYGTINDQNLPDYHRLDFSLIYDFVLSKKQNPVKAKIGFSLQNIYGQRNILNRSYGLFQVADEQNNISVELQEIARYSLGTTPNLVFRLQF</sequence>
<dbReference type="InterPro" id="IPR037066">
    <property type="entry name" value="Plug_dom_sf"/>
</dbReference>
<dbReference type="SUPFAM" id="SSF56935">
    <property type="entry name" value="Porins"/>
    <property type="match status" value="1"/>
</dbReference>
<proteinExistence type="predicted"/>
<feature type="domain" description="Protein FecR C-terminal" evidence="6">
    <location>
        <begin position="25"/>
        <end position="91"/>
    </location>
</feature>
<dbReference type="EMBL" id="OBEH01000001">
    <property type="protein sequence ID" value="SNY95438.1"/>
    <property type="molecule type" value="Genomic_DNA"/>
</dbReference>
<dbReference type="Pfam" id="PF07715">
    <property type="entry name" value="Plug"/>
    <property type="match status" value="1"/>
</dbReference>
<dbReference type="InterPro" id="IPR012910">
    <property type="entry name" value="Plug_dom"/>
</dbReference>
<gene>
    <name evidence="7" type="ORF">SAMN06265377_1107</name>
</gene>
<evidence type="ECO:0000313" key="7">
    <source>
        <dbReference type="EMBL" id="SNY95438.1"/>
    </source>
</evidence>
<dbReference type="Gene3D" id="2.170.130.10">
    <property type="entry name" value="TonB-dependent receptor, plug domain"/>
    <property type="match status" value="1"/>
</dbReference>
<evidence type="ECO:0000259" key="5">
    <source>
        <dbReference type="Pfam" id="PF07715"/>
    </source>
</evidence>
<dbReference type="InterPro" id="IPR036942">
    <property type="entry name" value="Beta-barrel_TonB_sf"/>
</dbReference>
<keyword evidence="4" id="KW-0732">Signal</keyword>
<accession>A0A285MEA0</accession>
<dbReference type="RefSeq" id="WP_097044733.1">
    <property type="nucleotide sequence ID" value="NZ_OBEH01000001.1"/>
</dbReference>
<feature type="domain" description="TonB-dependent receptor plug" evidence="5">
    <location>
        <begin position="215"/>
        <end position="294"/>
    </location>
</feature>
<dbReference type="OrthoDB" id="9803050at2"/>
<dbReference type="Pfam" id="PF13715">
    <property type="entry name" value="CarbopepD_reg_2"/>
    <property type="match status" value="1"/>
</dbReference>
<evidence type="ECO:0000259" key="6">
    <source>
        <dbReference type="Pfam" id="PF16344"/>
    </source>
</evidence>
<dbReference type="AlphaFoldDB" id="A0A285MEA0"/>
<keyword evidence="7" id="KW-0675">Receptor</keyword>
<name>A0A285MEA0_9FLAO</name>
<dbReference type="InterPro" id="IPR032508">
    <property type="entry name" value="FecR_C"/>
</dbReference>
<keyword evidence="2" id="KW-0472">Membrane</keyword>
<dbReference type="Proteomes" id="UP000219048">
    <property type="component" value="Unassembled WGS sequence"/>
</dbReference>
<evidence type="ECO:0000256" key="2">
    <source>
        <dbReference type="ARBA" id="ARBA00023136"/>
    </source>
</evidence>
<protein>
    <submittedName>
        <fullName evidence="7">Outer membrane receptor for ferrienterochelin and colicins</fullName>
    </submittedName>
</protein>
<reference evidence="8" key="1">
    <citation type="submission" date="2017-09" db="EMBL/GenBank/DDBJ databases">
        <authorList>
            <person name="Varghese N."/>
            <person name="Submissions S."/>
        </authorList>
    </citation>
    <scope>NUCLEOTIDE SEQUENCE [LARGE SCALE GENOMIC DNA]</scope>
    <source>
        <strain evidence="8">DSM 25885</strain>
    </source>
</reference>
<keyword evidence="3" id="KW-0998">Cell outer membrane</keyword>
<dbReference type="InterPro" id="IPR008969">
    <property type="entry name" value="CarboxyPept-like_regulatory"/>
</dbReference>
<dbReference type="GO" id="GO:0009279">
    <property type="term" value="C:cell outer membrane"/>
    <property type="evidence" value="ECO:0007669"/>
    <property type="project" value="UniProtKB-SubCell"/>
</dbReference>
<evidence type="ECO:0000256" key="4">
    <source>
        <dbReference type="SAM" id="SignalP"/>
    </source>
</evidence>
<comment type="subcellular location">
    <subcellularLocation>
        <location evidence="1">Cell outer membrane</location>
    </subcellularLocation>
</comment>
<evidence type="ECO:0000313" key="8">
    <source>
        <dbReference type="Proteomes" id="UP000219048"/>
    </source>
</evidence>
<organism evidence="7 8">
    <name type="scientific">Flagellimonas pacifica</name>
    <dbReference type="NCBI Taxonomy" id="1247520"/>
    <lineage>
        <taxon>Bacteria</taxon>
        <taxon>Pseudomonadati</taxon>
        <taxon>Bacteroidota</taxon>
        <taxon>Flavobacteriia</taxon>
        <taxon>Flavobacteriales</taxon>
        <taxon>Flavobacteriaceae</taxon>
        <taxon>Flagellimonas</taxon>
    </lineage>
</organism>
<evidence type="ECO:0000256" key="3">
    <source>
        <dbReference type="ARBA" id="ARBA00023237"/>
    </source>
</evidence>
<feature type="signal peptide" evidence="4">
    <location>
        <begin position="1"/>
        <end position="18"/>
    </location>
</feature>
<keyword evidence="8" id="KW-1185">Reference proteome</keyword>
<evidence type="ECO:0000256" key="1">
    <source>
        <dbReference type="ARBA" id="ARBA00004442"/>
    </source>
</evidence>
<dbReference type="Pfam" id="PF16344">
    <property type="entry name" value="FecR_C"/>
    <property type="match status" value="1"/>
</dbReference>
<dbReference type="Gene3D" id="2.40.170.20">
    <property type="entry name" value="TonB-dependent receptor, beta-barrel domain"/>
    <property type="match status" value="1"/>
</dbReference>
<dbReference type="Gene3D" id="3.55.50.30">
    <property type="match status" value="1"/>
</dbReference>